<accession>A0A0E2Z1U6</accession>
<dbReference type="HOGENOM" id="CLU_1336347_0_0_6"/>
<keyword evidence="1" id="KW-1133">Transmembrane helix</keyword>
<reference evidence="2 3" key="1">
    <citation type="submission" date="2014-07" db="EMBL/GenBank/DDBJ databases">
        <title>Comparative analysis of Nitrosococcus oceani genome inventories of strains from Pacific and Atlantic gyres.</title>
        <authorList>
            <person name="Lim C.K."/>
            <person name="Wang L."/>
            <person name="Sayavedra-Soto L.A."/>
            <person name="Klotz M.G."/>
        </authorList>
    </citation>
    <scope>NUCLEOTIDE SEQUENCE [LARGE SCALE GENOMIC DNA]</scope>
    <source>
        <strain evidence="2 3">C-27</strain>
    </source>
</reference>
<dbReference type="OrthoDB" id="7056952at2"/>
<keyword evidence="1" id="KW-0472">Membrane</keyword>
<comment type="caution">
    <text evidence="2">The sequence shown here is derived from an EMBL/GenBank/DDBJ whole genome shotgun (WGS) entry which is preliminary data.</text>
</comment>
<proteinExistence type="predicted"/>
<evidence type="ECO:0000256" key="1">
    <source>
        <dbReference type="SAM" id="Phobius"/>
    </source>
</evidence>
<sequence>MISQSSPNLKTYHVQRELFFTLTKIAVIFIYGLFILSFMGCSATRSVTETKRTFLEQVLITQSVKSSLNHAKIPLPDGASVQVTTSGLTDDQYFAIKVFEAWLGQQGYKVIEDNADYVIRVVWHGIGTGYNEFLFGFPPISSTLIPFSTPELSFYKMVEQDARTRLSISIIKKEDGQFVSATPAYEGKAYYAVKTFLFGFTFESTNLAPPPPE</sequence>
<gene>
    <name evidence="2" type="ORF">IB75_07460</name>
</gene>
<protein>
    <submittedName>
        <fullName evidence="2">Uncharacterized protein</fullName>
    </submittedName>
</protein>
<dbReference type="EMBL" id="JPGN01000043">
    <property type="protein sequence ID" value="KFI19643.1"/>
    <property type="molecule type" value="Genomic_DNA"/>
</dbReference>
<dbReference type="AlphaFoldDB" id="A0A0E2Z1U6"/>
<evidence type="ECO:0000313" key="2">
    <source>
        <dbReference type="EMBL" id="KFI19643.1"/>
    </source>
</evidence>
<organism evidence="2 3">
    <name type="scientific">Nitrosococcus oceani C-27</name>
    <dbReference type="NCBI Taxonomy" id="314279"/>
    <lineage>
        <taxon>Bacteria</taxon>
        <taxon>Pseudomonadati</taxon>
        <taxon>Pseudomonadota</taxon>
        <taxon>Gammaproteobacteria</taxon>
        <taxon>Chromatiales</taxon>
        <taxon>Chromatiaceae</taxon>
        <taxon>Nitrosococcus</taxon>
    </lineage>
</organism>
<evidence type="ECO:0000313" key="3">
    <source>
        <dbReference type="Proteomes" id="UP000028839"/>
    </source>
</evidence>
<keyword evidence="1" id="KW-0812">Transmembrane</keyword>
<name>A0A0E2Z1U6_9GAMM</name>
<feature type="transmembrane region" description="Helical" evidence="1">
    <location>
        <begin position="21"/>
        <end position="40"/>
    </location>
</feature>
<dbReference type="Proteomes" id="UP000028839">
    <property type="component" value="Unassembled WGS sequence"/>
</dbReference>